<gene>
    <name evidence="1" type="ORF">MPUS1402_LOCUS3589</name>
</gene>
<dbReference type="EMBL" id="HBDY01004726">
    <property type="protein sequence ID" value="CAD8233064.1"/>
    <property type="molecule type" value="Transcribed_RNA"/>
</dbReference>
<reference evidence="1" key="1">
    <citation type="submission" date="2021-01" db="EMBL/GenBank/DDBJ databases">
        <authorList>
            <person name="Corre E."/>
            <person name="Pelletier E."/>
            <person name="Niang G."/>
            <person name="Scheremetjew M."/>
            <person name="Finn R."/>
            <person name="Kale V."/>
            <person name="Holt S."/>
            <person name="Cochrane G."/>
            <person name="Meng A."/>
            <person name="Brown T."/>
            <person name="Cohen L."/>
        </authorList>
    </citation>
    <scope>NUCLEOTIDE SEQUENCE</scope>
    <source>
        <strain evidence="1">RCC1614</strain>
    </source>
</reference>
<proteinExistence type="predicted"/>
<organism evidence="1">
    <name type="scientific">Micromonas pusilla</name>
    <name type="common">Picoplanktonic green alga</name>
    <name type="synonym">Chromulina pusilla</name>
    <dbReference type="NCBI Taxonomy" id="38833"/>
    <lineage>
        <taxon>Eukaryota</taxon>
        <taxon>Viridiplantae</taxon>
        <taxon>Chlorophyta</taxon>
        <taxon>Mamiellophyceae</taxon>
        <taxon>Mamiellales</taxon>
        <taxon>Mamiellaceae</taxon>
        <taxon>Micromonas</taxon>
    </lineage>
</organism>
<evidence type="ECO:0000313" key="1">
    <source>
        <dbReference type="EMBL" id="CAD8233064.1"/>
    </source>
</evidence>
<accession>A0A7R9XWR0</accession>
<dbReference type="InterPro" id="IPR014845">
    <property type="entry name" value="GYD/TTHA1554"/>
</dbReference>
<protein>
    <submittedName>
        <fullName evidence="1">Uncharacterized protein</fullName>
    </submittedName>
</protein>
<name>A0A7R9XWR0_MICPS</name>
<dbReference type="AlphaFoldDB" id="A0A7R9XWR0"/>
<sequence length="187" mass="19638">MSVLRAVARRALAARAGVLAPVASSAPVAVLRVTRSQSSLAAGAEGEELDHAPEAEVAFDESLPVYMTTLTFSEKGVQAMLNRDIDREKSAAKIIGLLGGRLQSYYVTTTGTADAVLTYTFPKNHDVQTLLYTLMGSGSYERQETTKLMSWADAAMSLRASRNVYGMGGVTCNISNVGGGGGGVGKD</sequence>
<dbReference type="Pfam" id="PF08734">
    <property type="entry name" value="GYD"/>
    <property type="match status" value="1"/>
</dbReference>